<proteinExistence type="predicted"/>
<dbReference type="InterPro" id="IPR036390">
    <property type="entry name" value="WH_DNA-bd_sf"/>
</dbReference>
<sequence>MAASPRPGRGVLEAAFAVLDEVRAQAPARLVDLAEATGIPRATVYRLLTQLIDVGAVRRTGTRYRLGGSVLGFAAGSRLERRLRAAAGRPVAELATRTGAGVSLTLEVSGSAVFVVLIDAREPLGVFAEPGSPVLEGTAIARAHENHHRLHVDAGRHTAGLTCVSVPFALPGNAFATMTTIAHGSRPSPGLLTATQAAAARVAELVAL</sequence>
<dbReference type="SUPFAM" id="SSF46785">
    <property type="entry name" value="Winged helix' DNA-binding domain"/>
    <property type="match status" value="1"/>
</dbReference>
<dbReference type="EMBL" id="CP142149">
    <property type="protein sequence ID" value="WSE26813.1"/>
    <property type="molecule type" value="Genomic_DNA"/>
</dbReference>
<dbReference type="Proteomes" id="UP001330812">
    <property type="component" value="Chromosome"/>
</dbReference>
<gene>
    <name evidence="2" type="ORF">VSH64_28490</name>
</gene>
<dbReference type="RefSeq" id="WP_326565795.1">
    <property type="nucleotide sequence ID" value="NZ_CP142149.1"/>
</dbReference>
<evidence type="ECO:0000313" key="3">
    <source>
        <dbReference type="Proteomes" id="UP001330812"/>
    </source>
</evidence>
<dbReference type="PANTHER" id="PTHR30136">
    <property type="entry name" value="HELIX-TURN-HELIX TRANSCRIPTIONAL REGULATOR, ICLR FAMILY"/>
    <property type="match status" value="1"/>
</dbReference>
<dbReference type="Pfam" id="PF09339">
    <property type="entry name" value="HTH_IclR"/>
    <property type="match status" value="1"/>
</dbReference>
<dbReference type="SUPFAM" id="SSF55781">
    <property type="entry name" value="GAF domain-like"/>
    <property type="match status" value="1"/>
</dbReference>
<evidence type="ECO:0000259" key="1">
    <source>
        <dbReference type="PROSITE" id="PS51077"/>
    </source>
</evidence>
<dbReference type="InterPro" id="IPR005471">
    <property type="entry name" value="Tscrpt_reg_IclR_N"/>
</dbReference>
<reference evidence="2 3" key="1">
    <citation type="journal article" date="2015" name="Int. J. Syst. Evol. Microbiol.">
        <title>Amycolatopsis rhabdoformis sp. nov., an actinomycete isolated from a tropical forest soil.</title>
        <authorList>
            <person name="Souza W.R."/>
            <person name="Silva R.E."/>
            <person name="Goodfellow M."/>
            <person name="Busarakam K."/>
            <person name="Figueiro F.S."/>
            <person name="Ferreira D."/>
            <person name="Rodrigues-Filho E."/>
            <person name="Moraes L.A.B."/>
            <person name="Zucchi T.D."/>
        </authorList>
    </citation>
    <scope>NUCLEOTIDE SEQUENCE [LARGE SCALE GENOMIC DNA]</scope>
    <source>
        <strain evidence="2 3">NCIMB 14900</strain>
    </source>
</reference>
<protein>
    <submittedName>
        <fullName evidence="2">Helix-turn-helix domain-containing protein</fullName>
    </submittedName>
</protein>
<dbReference type="Gene3D" id="1.10.10.10">
    <property type="entry name" value="Winged helix-like DNA-binding domain superfamily/Winged helix DNA-binding domain"/>
    <property type="match status" value="1"/>
</dbReference>
<evidence type="ECO:0000313" key="2">
    <source>
        <dbReference type="EMBL" id="WSE26813.1"/>
    </source>
</evidence>
<dbReference type="PANTHER" id="PTHR30136:SF24">
    <property type="entry name" value="HTH-TYPE TRANSCRIPTIONAL REPRESSOR ALLR"/>
    <property type="match status" value="1"/>
</dbReference>
<feature type="domain" description="HTH iclR-type" evidence="1">
    <location>
        <begin position="9"/>
        <end position="68"/>
    </location>
</feature>
<dbReference type="PROSITE" id="PS51077">
    <property type="entry name" value="HTH_ICLR"/>
    <property type="match status" value="1"/>
</dbReference>
<dbReference type="InterPro" id="IPR050707">
    <property type="entry name" value="HTH_MetabolicPath_Reg"/>
</dbReference>
<dbReference type="InterPro" id="IPR036388">
    <property type="entry name" value="WH-like_DNA-bd_sf"/>
</dbReference>
<accession>A0ABZ1HZM2</accession>
<dbReference type="SMART" id="SM00346">
    <property type="entry name" value="HTH_ICLR"/>
    <property type="match status" value="1"/>
</dbReference>
<organism evidence="2 3">
    <name type="scientific">Amycolatopsis rhabdoformis</name>
    <dbReference type="NCBI Taxonomy" id="1448059"/>
    <lineage>
        <taxon>Bacteria</taxon>
        <taxon>Bacillati</taxon>
        <taxon>Actinomycetota</taxon>
        <taxon>Actinomycetes</taxon>
        <taxon>Pseudonocardiales</taxon>
        <taxon>Pseudonocardiaceae</taxon>
        <taxon>Amycolatopsis</taxon>
    </lineage>
</organism>
<keyword evidence="3" id="KW-1185">Reference proteome</keyword>
<name>A0ABZ1HZM2_9PSEU</name>